<dbReference type="Pfam" id="PF20511">
    <property type="entry name" value="PMI_typeI_cat"/>
    <property type="match status" value="1"/>
</dbReference>
<dbReference type="InterPro" id="IPR046457">
    <property type="entry name" value="PMI_typeI_cat"/>
</dbReference>
<dbReference type="InterPro" id="IPR011051">
    <property type="entry name" value="RmlC_Cupin_sf"/>
</dbReference>
<reference evidence="12 13" key="1">
    <citation type="journal article" date="2009" name="Science">
        <title>Green evolution and dynamic adaptations revealed by genomes of the marine picoeukaryotes Micromonas.</title>
        <authorList>
            <person name="Worden A.Z."/>
            <person name="Lee J.H."/>
            <person name="Mock T."/>
            <person name="Rouze P."/>
            <person name="Simmons M.P."/>
            <person name="Aerts A.L."/>
            <person name="Allen A.E."/>
            <person name="Cuvelier M.L."/>
            <person name="Derelle E."/>
            <person name="Everett M.V."/>
            <person name="Foulon E."/>
            <person name="Grimwood J."/>
            <person name="Gundlach H."/>
            <person name="Henrissat B."/>
            <person name="Napoli C."/>
            <person name="McDonald S.M."/>
            <person name="Parker M.S."/>
            <person name="Rombauts S."/>
            <person name="Salamov A."/>
            <person name="Von Dassow P."/>
            <person name="Badger J.H."/>
            <person name="Coutinho P.M."/>
            <person name="Demir E."/>
            <person name="Dubchak I."/>
            <person name="Gentemann C."/>
            <person name="Eikrem W."/>
            <person name="Gready J.E."/>
            <person name="John U."/>
            <person name="Lanier W."/>
            <person name="Lindquist E.A."/>
            <person name="Lucas S."/>
            <person name="Mayer K.F."/>
            <person name="Moreau H."/>
            <person name="Not F."/>
            <person name="Otillar R."/>
            <person name="Panaud O."/>
            <person name="Pangilinan J."/>
            <person name="Paulsen I."/>
            <person name="Piegu B."/>
            <person name="Poliakov A."/>
            <person name="Robbens S."/>
            <person name="Schmutz J."/>
            <person name="Toulza E."/>
            <person name="Wyss T."/>
            <person name="Zelensky A."/>
            <person name="Zhou K."/>
            <person name="Armbrust E.V."/>
            <person name="Bhattacharya D."/>
            <person name="Goodenough U.W."/>
            <person name="Van de Peer Y."/>
            <person name="Grigoriev I.V."/>
        </authorList>
    </citation>
    <scope>NUCLEOTIDE SEQUENCE [LARGE SCALE GENOMIC DNA]</scope>
    <source>
        <strain evidence="13">RCC299 / NOUM17</strain>
    </source>
</reference>
<dbReference type="CDD" id="cd07011">
    <property type="entry name" value="cupin_PMI_type_I_N"/>
    <property type="match status" value="1"/>
</dbReference>
<organism evidence="12 13">
    <name type="scientific">Micromonas commoda (strain RCC299 / NOUM17 / CCMP2709)</name>
    <name type="common">Picoplanktonic green alga</name>
    <dbReference type="NCBI Taxonomy" id="296587"/>
    <lineage>
        <taxon>Eukaryota</taxon>
        <taxon>Viridiplantae</taxon>
        <taxon>Chlorophyta</taxon>
        <taxon>Mamiellophyceae</taxon>
        <taxon>Mamiellales</taxon>
        <taxon>Mamiellaceae</taxon>
        <taxon>Micromonas</taxon>
    </lineage>
</organism>
<gene>
    <name evidence="12" type="ORF">MICPUN_86735</name>
</gene>
<dbReference type="KEGG" id="mis:MICPUN_86735"/>
<evidence type="ECO:0000256" key="4">
    <source>
        <dbReference type="ARBA" id="ARBA00011956"/>
    </source>
</evidence>
<keyword evidence="6 9" id="KW-0862">Zinc</keyword>
<dbReference type="PROSITE" id="PS00965">
    <property type="entry name" value="PMI_I_1"/>
    <property type="match status" value="1"/>
</dbReference>
<dbReference type="AlphaFoldDB" id="C1EEM3"/>
<dbReference type="RefSeq" id="XP_002505002.1">
    <property type="nucleotide sequence ID" value="XM_002504956.1"/>
</dbReference>
<dbReference type="Pfam" id="PF20512">
    <property type="entry name" value="PMI_typeI_hel"/>
    <property type="match status" value="1"/>
</dbReference>
<feature type="binding site" evidence="9">
    <location>
        <position position="258"/>
    </location>
    <ligand>
        <name>Zn(2+)</name>
        <dbReference type="ChEBI" id="CHEBI:29105"/>
    </ligand>
</feature>
<comment type="pathway">
    <text evidence="2">Nucleotide-sugar biosynthesis; GDP-alpha-D-mannose biosynthesis; alpha-D-mannose 1-phosphate from D-fructose 6-phosphate: step 1/2.</text>
</comment>
<comment type="catalytic activity">
    <reaction evidence="1">
        <text>D-mannose 6-phosphate = D-fructose 6-phosphate</text>
        <dbReference type="Rhea" id="RHEA:12356"/>
        <dbReference type="ChEBI" id="CHEBI:58735"/>
        <dbReference type="ChEBI" id="CHEBI:61527"/>
        <dbReference type="EC" id="5.3.1.8"/>
    </reaction>
</comment>
<dbReference type="InterPro" id="IPR014710">
    <property type="entry name" value="RmlC-like_jellyroll"/>
</dbReference>
<evidence type="ECO:0000313" key="12">
    <source>
        <dbReference type="EMBL" id="ACO66260.1"/>
    </source>
</evidence>
<dbReference type="SUPFAM" id="SSF51182">
    <property type="entry name" value="RmlC-like cupins"/>
    <property type="match status" value="1"/>
</dbReference>
<dbReference type="GO" id="GO:0008270">
    <property type="term" value="F:zinc ion binding"/>
    <property type="evidence" value="ECO:0007669"/>
    <property type="project" value="InterPro"/>
</dbReference>
<dbReference type="InterPro" id="IPR018050">
    <property type="entry name" value="Pmannose_isomerase-type1_CS"/>
</dbReference>
<keyword evidence="13" id="KW-1185">Reference proteome</keyword>
<dbReference type="EC" id="5.3.1.8" evidence="4"/>
<dbReference type="PANTHER" id="PTHR10309">
    <property type="entry name" value="MANNOSE-6-PHOSPHATE ISOMERASE"/>
    <property type="match status" value="1"/>
</dbReference>
<dbReference type="OrthoDB" id="6605218at2759"/>
<feature type="domain" description="Phosphomannose isomerase type I helical insertion" evidence="11">
    <location>
        <begin position="179"/>
        <end position="239"/>
    </location>
</feature>
<name>C1EEM3_MICCC</name>
<sequence length="397" mass="41848">MVLSLTCAVQNYDWGIKGGCEVSSLGELNTGAPSDPSKPYAELWMGTHPSGPSVVSATGEGLKETIAADPTAHLGAKTVERFGDDLPFLTKVLSVAKALSIQAHPDKTLAEQLHADRPNVYKDANHKPEMTLAVTEFEALCGFVAGDVLAANLISVPELRAVVGQAAADAFAASPGGKDELRAVFTALMTADGDVVAAQVDALAARLHAKPDKTPVDALACRLNEQYPKDVGVLCAYVLNYLALKPGQCIYLAANEPHAYLAGECIECMATSDNVVRAGLTPKLRDTAILCDMLTYRAGAPVVLDGERVDESTTRYVPPFDEFMLETVTVAPGATYELTKSQGPCVYLVHRGSCVVGGENARRGSVLFAAAGDETVVAAGEEGATLYRAMINSRVYA</sequence>
<dbReference type="FunCoup" id="C1EEM3">
    <property type="interactions" value="1607"/>
</dbReference>
<dbReference type="Gene3D" id="2.60.120.10">
    <property type="entry name" value="Jelly Rolls"/>
    <property type="match status" value="2"/>
</dbReference>
<dbReference type="InterPro" id="IPR001250">
    <property type="entry name" value="Man6P_Isoase-1"/>
</dbReference>
<dbReference type="InParanoid" id="C1EEM3"/>
<accession>C1EEM3</accession>
<dbReference type="UniPathway" id="UPA00126">
    <property type="reaction ID" value="UER00423"/>
</dbReference>
<proteinExistence type="inferred from homology"/>
<evidence type="ECO:0000256" key="1">
    <source>
        <dbReference type="ARBA" id="ARBA00000757"/>
    </source>
</evidence>
<feature type="binding site" evidence="9">
    <location>
        <position position="102"/>
    </location>
    <ligand>
        <name>Zn(2+)</name>
        <dbReference type="ChEBI" id="CHEBI:29105"/>
    </ligand>
</feature>
<evidence type="ECO:0000256" key="2">
    <source>
        <dbReference type="ARBA" id="ARBA00004666"/>
    </source>
</evidence>
<dbReference type="PIRSF" id="PIRSF001480">
    <property type="entry name" value="Mannose-6-phosphate_isomerase"/>
    <property type="match status" value="1"/>
</dbReference>
<keyword evidence="7" id="KW-0413">Isomerase</keyword>
<dbReference type="InterPro" id="IPR016305">
    <property type="entry name" value="Mannose-6-P_Isomerase"/>
</dbReference>
<protein>
    <recommendedName>
        <fullName evidence="4">mannose-6-phosphate isomerase</fullName>
        <ecNumber evidence="4">5.3.1.8</ecNumber>
    </recommendedName>
</protein>
<dbReference type="GO" id="GO:0009298">
    <property type="term" value="P:GDP-mannose biosynthetic process"/>
    <property type="evidence" value="ECO:0007669"/>
    <property type="project" value="UniProtKB-UniPathway"/>
</dbReference>
<evidence type="ECO:0000259" key="11">
    <source>
        <dbReference type="Pfam" id="PF20512"/>
    </source>
</evidence>
<dbReference type="OMA" id="DIGLFCG"/>
<feature type="binding site" evidence="9">
    <location>
        <position position="129"/>
    </location>
    <ligand>
        <name>Zn(2+)</name>
        <dbReference type="ChEBI" id="CHEBI:29105"/>
    </ligand>
</feature>
<dbReference type="GO" id="GO:0005829">
    <property type="term" value="C:cytosol"/>
    <property type="evidence" value="ECO:0007669"/>
    <property type="project" value="TreeGrafter"/>
</dbReference>
<dbReference type="GO" id="GO:0005975">
    <property type="term" value="P:carbohydrate metabolic process"/>
    <property type="evidence" value="ECO:0007669"/>
    <property type="project" value="InterPro"/>
</dbReference>
<comment type="similarity">
    <text evidence="3">Belongs to the mannose-6-phosphate isomerase type 1 family.</text>
</comment>
<evidence type="ECO:0000313" key="13">
    <source>
        <dbReference type="Proteomes" id="UP000002009"/>
    </source>
</evidence>
<comment type="cofactor">
    <cofactor evidence="9">
        <name>Zn(2+)</name>
        <dbReference type="ChEBI" id="CHEBI:29105"/>
    </cofactor>
    <text evidence="9">Binds 1 zinc ion per subunit.</text>
</comment>
<feature type="domain" description="Phosphomannose isomerase type I catalytic" evidence="10">
    <location>
        <begin position="3"/>
        <end position="143"/>
    </location>
</feature>
<dbReference type="GO" id="GO:0004476">
    <property type="term" value="F:mannose-6-phosphate isomerase activity"/>
    <property type="evidence" value="ECO:0007669"/>
    <property type="project" value="UniProtKB-EC"/>
</dbReference>
<dbReference type="PANTHER" id="PTHR10309:SF0">
    <property type="entry name" value="MANNOSE-6-PHOSPHATE ISOMERASE"/>
    <property type="match status" value="1"/>
</dbReference>
<feature type="active site" evidence="8">
    <location>
        <position position="277"/>
    </location>
</feature>
<dbReference type="PROSITE" id="PS00966">
    <property type="entry name" value="PMI_I_2"/>
    <property type="match status" value="1"/>
</dbReference>
<evidence type="ECO:0000256" key="7">
    <source>
        <dbReference type="ARBA" id="ARBA00023235"/>
    </source>
</evidence>
<dbReference type="PRINTS" id="PR00714">
    <property type="entry name" value="MAN6PISMRASE"/>
</dbReference>
<dbReference type="STRING" id="296587.C1EEM3"/>
<feature type="binding site" evidence="9">
    <location>
        <position position="104"/>
    </location>
    <ligand>
        <name>Zn(2+)</name>
        <dbReference type="ChEBI" id="CHEBI:29105"/>
    </ligand>
</feature>
<dbReference type="GeneID" id="8247725"/>
<dbReference type="NCBIfam" id="TIGR00218">
    <property type="entry name" value="manA"/>
    <property type="match status" value="1"/>
</dbReference>
<keyword evidence="5 9" id="KW-0479">Metal-binding</keyword>
<evidence type="ECO:0000256" key="9">
    <source>
        <dbReference type="PIRSR" id="PIRSR001480-2"/>
    </source>
</evidence>
<evidence type="ECO:0000256" key="5">
    <source>
        <dbReference type="ARBA" id="ARBA00022723"/>
    </source>
</evidence>
<evidence type="ECO:0000256" key="3">
    <source>
        <dbReference type="ARBA" id="ARBA00010772"/>
    </source>
</evidence>
<evidence type="ECO:0000256" key="8">
    <source>
        <dbReference type="PIRSR" id="PIRSR001480-1"/>
    </source>
</evidence>
<evidence type="ECO:0000259" key="10">
    <source>
        <dbReference type="Pfam" id="PF20511"/>
    </source>
</evidence>
<dbReference type="EMBL" id="CP001330">
    <property type="protein sequence ID" value="ACO66260.1"/>
    <property type="molecule type" value="Genomic_DNA"/>
</dbReference>
<dbReference type="Gene3D" id="1.10.441.10">
    <property type="entry name" value="Phosphomannose Isomerase, domain 2"/>
    <property type="match status" value="1"/>
</dbReference>
<dbReference type="InterPro" id="IPR046458">
    <property type="entry name" value="PMI_typeI_hel"/>
</dbReference>
<dbReference type="Proteomes" id="UP000002009">
    <property type="component" value="Chromosome 11"/>
</dbReference>
<dbReference type="eggNOG" id="KOG2757">
    <property type="taxonomic scope" value="Eukaryota"/>
</dbReference>
<evidence type="ECO:0000256" key="6">
    <source>
        <dbReference type="ARBA" id="ARBA00022833"/>
    </source>
</evidence>